<keyword evidence="3 5" id="KW-1133">Transmembrane helix</keyword>
<evidence type="ECO:0000313" key="7">
    <source>
        <dbReference type="Proteomes" id="UP001218218"/>
    </source>
</evidence>
<evidence type="ECO:0000256" key="2">
    <source>
        <dbReference type="ARBA" id="ARBA00022692"/>
    </source>
</evidence>
<accession>A0AAD6ZRA8</accession>
<reference evidence="6" key="1">
    <citation type="submission" date="2023-03" db="EMBL/GenBank/DDBJ databases">
        <title>Massive genome expansion in bonnet fungi (Mycena s.s.) driven by repeated elements and novel gene families across ecological guilds.</title>
        <authorList>
            <consortium name="Lawrence Berkeley National Laboratory"/>
            <person name="Harder C.B."/>
            <person name="Miyauchi S."/>
            <person name="Viragh M."/>
            <person name="Kuo A."/>
            <person name="Thoen E."/>
            <person name="Andreopoulos B."/>
            <person name="Lu D."/>
            <person name="Skrede I."/>
            <person name="Drula E."/>
            <person name="Henrissat B."/>
            <person name="Morin E."/>
            <person name="Kohler A."/>
            <person name="Barry K."/>
            <person name="LaButti K."/>
            <person name="Morin E."/>
            <person name="Salamov A."/>
            <person name="Lipzen A."/>
            <person name="Mereny Z."/>
            <person name="Hegedus B."/>
            <person name="Baldrian P."/>
            <person name="Stursova M."/>
            <person name="Weitz H."/>
            <person name="Taylor A."/>
            <person name="Grigoriev I.V."/>
            <person name="Nagy L.G."/>
            <person name="Martin F."/>
            <person name="Kauserud H."/>
        </authorList>
    </citation>
    <scope>NUCLEOTIDE SEQUENCE</scope>
    <source>
        <strain evidence="6">CBHHK002</strain>
    </source>
</reference>
<protein>
    <submittedName>
        <fullName evidence="6">Uncharacterized protein</fullName>
    </submittedName>
</protein>
<dbReference type="EMBL" id="JARIHO010000031">
    <property type="protein sequence ID" value="KAJ7336117.1"/>
    <property type="molecule type" value="Genomic_DNA"/>
</dbReference>
<name>A0AAD6ZRA8_9AGAR</name>
<dbReference type="AlphaFoldDB" id="A0AAD6ZRA8"/>
<proteinExistence type="predicted"/>
<dbReference type="InterPro" id="IPR007568">
    <property type="entry name" value="RTA1"/>
</dbReference>
<evidence type="ECO:0000256" key="5">
    <source>
        <dbReference type="SAM" id="Phobius"/>
    </source>
</evidence>
<sequence length="181" mass="20541">MGGLWETGGLVLRVFSVLHTTSSAFAIPSQLIVILAPLWINAFLYVLMARFVYFFLPSRRVGGIGARRLRDAQTLATSYANLKRSASWGYFKNVRDGLRRAARRSQRARSIAEERGGWAVEVENEMTALMKGMYQRERNVRDGFGALYRACEVLRDKSLIRYKRMEVEGAGVAVGRTVRMR</sequence>
<dbReference type="Pfam" id="PF04479">
    <property type="entry name" value="RTA1"/>
    <property type="match status" value="1"/>
</dbReference>
<feature type="transmembrane region" description="Helical" evidence="5">
    <location>
        <begin position="36"/>
        <end position="56"/>
    </location>
</feature>
<dbReference type="GO" id="GO:0016020">
    <property type="term" value="C:membrane"/>
    <property type="evidence" value="ECO:0007669"/>
    <property type="project" value="UniProtKB-SubCell"/>
</dbReference>
<organism evidence="6 7">
    <name type="scientific">Mycena albidolilacea</name>
    <dbReference type="NCBI Taxonomy" id="1033008"/>
    <lineage>
        <taxon>Eukaryota</taxon>
        <taxon>Fungi</taxon>
        <taxon>Dikarya</taxon>
        <taxon>Basidiomycota</taxon>
        <taxon>Agaricomycotina</taxon>
        <taxon>Agaricomycetes</taxon>
        <taxon>Agaricomycetidae</taxon>
        <taxon>Agaricales</taxon>
        <taxon>Marasmiineae</taxon>
        <taxon>Mycenaceae</taxon>
        <taxon>Mycena</taxon>
    </lineage>
</organism>
<keyword evidence="2 5" id="KW-0812">Transmembrane</keyword>
<keyword evidence="7" id="KW-1185">Reference proteome</keyword>
<evidence type="ECO:0000256" key="1">
    <source>
        <dbReference type="ARBA" id="ARBA00004141"/>
    </source>
</evidence>
<dbReference type="Proteomes" id="UP001218218">
    <property type="component" value="Unassembled WGS sequence"/>
</dbReference>
<gene>
    <name evidence="6" type="ORF">DFH08DRAFT_813364</name>
</gene>
<evidence type="ECO:0000256" key="3">
    <source>
        <dbReference type="ARBA" id="ARBA00022989"/>
    </source>
</evidence>
<keyword evidence="4 5" id="KW-0472">Membrane</keyword>
<evidence type="ECO:0000313" key="6">
    <source>
        <dbReference type="EMBL" id="KAJ7336117.1"/>
    </source>
</evidence>
<comment type="subcellular location">
    <subcellularLocation>
        <location evidence="1">Membrane</location>
        <topology evidence="1">Multi-pass membrane protein</topology>
    </subcellularLocation>
</comment>
<evidence type="ECO:0000256" key="4">
    <source>
        <dbReference type="ARBA" id="ARBA00023136"/>
    </source>
</evidence>
<comment type="caution">
    <text evidence="6">The sequence shown here is derived from an EMBL/GenBank/DDBJ whole genome shotgun (WGS) entry which is preliminary data.</text>
</comment>